<protein>
    <recommendedName>
        <fullName evidence="1">MULE transposase domain-containing protein</fullName>
    </recommendedName>
</protein>
<dbReference type="EnsemblPlants" id="AET2Gv20661100.7">
    <property type="protein sequence ID" value="AET2Gv20661100.7"/>
    <property type="gene ID" value="AET2Gv20661100"/>
</dbReference>
<reference evidence="3" key="2">
    <citation type="journal article" date="2017" name="Nat. Plants">
        <title>The Aegilops tauschii genome reveals multiple impacts of transposons.</title>
        <authorList>
            <person name="Zhao G."/>
            <person name="Zou C."/>
            <person name="Li K."/>
            <person name="Wang K."/>
            <person name="Li T."/>
            <person name="Gao L."/>
            <person name="Zhang X."/>
            <person name="Wang H."/>
            <person name="Yang Z."/>
            <person name="Liu X."/>
            <person name="Jiang W."/>
            <person name="Mao L."/>
            <person name="Kong X."/>
            <person name="Jiao Y."/>
            <person name="Jia J."/>
        </authorList>
    </citation>
    <scope>NUCLEOTIDE SEQUENCE [LARGE SCALE GENOMIC DNA]</scope>
    <source>
        <strain evidence="3">cv. AL8/78</strain>
    </source>
</reference>
<dbReference type="Pfam" id="PF10551">
    <property type="entry name" value="MULE"/>
    <property type="match status" value="1"/>
</dbReference>
<accession>A0A453BX12</accession>
<reference evidence="2" key="3">
    <citation type="journal article" date="2017" name="Nature">
        <title>Genome sequence of the progenitor of the wheat D genome Aegilops tauschii.</title>
        <authorList>
            <person name="Luo M.C."/>
            <person name="Gu Y.Q."/>
            <person name="Puiu D."/>
            <person name="Wang H."/>
            <person name="Twardziok S.O."/>
            <person name="Deal K.R."/>
            <person name="Huo N."/>
            <person name="Zhu T."/>
            <person name="Wang L."/>
            <person name="Wang Y."/>
            <person name="McGuire P.E."/>
            <person name="Liu S."/>
            <person name="Long H."/>
            <person name="Ramasamy R.K."/>
            <person name="Rodriguez J.C."/>
            <person name="Van S.L."/>
            <person name="Yuan L."/>
            <person name="Wang Z."/>
            <person name="Xia Z."/>
            <person name="Xiao L."/>
            <person name="Anderson O.D."/>
            <person name="Ouyang S."/>
            <person name="Liang Y."/>
            <person name="Zimin A.V."/>
            <person name="Pertea G."/>
            <person name="Qi P."/>
            <person name="Bennetzen J.L."/>
            <person name="Dai X."/>
            <person name="Dawson M.W."/>
            <person name="Muller H.G."/>
            <person name="Kugler K."/>
            <person name="Rivarola-Duarte L."/>
            <person name="Spannagl M."/>
            <person name="Mayer K.F.X."/>
            <person name="Lu F.H."/>
            <person name="Bevan M.W."/>
            <person name="Leroy P."/>
            <person name="Li P."/>
            <person name="You F.M."/>
            <person name="Sun Q."/>
            <person name="Liu Z."/>
            <person name="Lyons E."/>
            <person name="Wicker T."/>
            <person name="Salzberg S.L."/>
            <person name="Devos K.M."/>
            <person name="Dvorak J."/>
        </authorList>
    </citation>
    <scope>NUCLEOTIDE SEQUENCE [LARGE SCALE GENOMIC DNA]</scope>
    <source>
        <strain evidence="2">cv. AL8/78</strain>
    </source>
</reference>
<name>A0A453BX12_AEGTS</name>
<sequence>MIFGSALVRDETVETFEWVFTEFICMMGGKHPRTLLIDQSRAMEVAIKKVMPETTRHWCKLHVLKKANEFLGPYYTNWSNFKLEFPRQYITC</sequence>
<organism evidence="2 3">
    <name type="scientific">Aegilops tauschii subsp. strangulata</name>
    <name type="common">Goatgrass</name>
    <dbReference type="NCBI Taxonomy" id="200361"/>
    <lineage>
        <taxon>Eukaryota</taxon>
        <taxon>Viridiplantae</taxon>
        <taxon>Streptophyta</taxon>
        <taxon>Embryophyta</taxon>
        <taxon>Tracheophyta</taxon>
        <taxon>Spermatophyta</taxon>
        <taxon>Magnoliopsida</taxon>
        <taxon>Liliopsida</taxon>
        <taxon>Poales</taxon>
        <taxon>Poaceae</taxon>
        <taxon>BOP clade</taxon>
        <taxon>Pooideae</taxon>
        <taxon>Triticodae</taxon>
        <taxon>Triticeae</taxon>
        <taxon>Triticinae</taxon>
        <taxon>Aegilops</taxon>
    </lineage>
</organism>
<evidence type="ECO:0000313" key="3">
    <source>
        <dbReference type="Proteomes" id="UP000015105"/>
    </source>
</evidence>
<dbReference type="Gramene" id="AET2Gv20661100.12">
    <property type="protein sequence ID" value="AET2Gv20661100.12"/>
    <property type="gene ID" value="AET2Gv20661100"/>
</dbReference>
<proteinExistence type="predicted"/>
<dbReference type="Gramene" id="AET2Gv20661100.1">
    <property type="protein sequence ID" value="AET2Gv20661100.1"/>
    <property type="gene ID" value="AET2Gv20661100"/>
</dbReference>
<dbReference type="AlphaFoldDB" id="A0A453BX12"/>
<keyword evidence="3" id="KW-1185">Reference proteome</keyword>
<evidence type="ECO:0000313" key="2">
    <source>
        <dbReference type="EnsemblPlants" id="AET2Gv20661100.1"/>
    </source>
</evidence>
<dbReference type="Proteomes" id="UP000015105">
    <property type="component" value="Chromosome 2D"/>
</dbReference>
<reference evidence="2" key="4">
    <citation type="submission" date="2019-03" db="UniProtKB">
        <authorList>
            <consortium name="EnsemblPlants"/>
        </authorList>
    </citation>
    <scope>IDENTIFICATION</scope>
</reference>
<dbReference type="EnsemblPlants" id="AET2Gv20661100.1">
    <property type="protein sequence ID" value="AET2Gv20661100.1"/>
    <property type="gene ID" value="AET2Gv20661100"/>
</dbReference>
<dbReference type="EnsemblPlants" id="AET2Gv20661100.12">
    <property type="protein sequence ID" value="AET2Gv20661100.12"/>
    <property type="gene ID" value="AET2Gv20661100"/>
</dbReference>
<dbReference type="PANTHER" id="PTHR47718">
    <property type="entry name" value="OS01G0519700 PROTEIN"/>
    <property type="match status" value="1"/>
</dbReference>
<reference evidence="3" key="1">
    <citation type="journal article" date="2014" name="Science">
        <title>Ancient hybridizations among the ancestral genomes of bread wheat.</title>
        <authorList>
            <consortium name="International Wheat Genome Sequencing Consortium,"/>
            <person name="Marcussen T."/>
            <person name="Sandve S.R."/>
            <person name="Heier L."/>
            <person name="Spannagl M."/>
            <person name="Pfeifer M."/>
            <person name="Jakobsen K.S."/>
            <person name="Wulff B.B."/>
            <person name="Steuernagel B."/>
            <person name="Mayer K.F."/>
            <person name="Olsen O.A."/>
        </authorList>
    </citation>
    <scope>NUCLEOTIDE SEQUENCE [LARGE SCALE GENOMIC DNA]</scope>
    <source>
        <strain evidence="3">cv. AL8/78</strain>
    </source>
</reference>
<dbReference type="Gramene" id="AET2Gv20661100.2">
    <property type="protein sequence ID" value="AET2Gv20661100.2"/>
    <property type="gene ID" value="AET2Gv20661100"/>
</dbReference>
<dbReference type="InterPro" id="IPR018289">
    <property type="entry name" value="MULE_transposase_dom"/>
</dbReference>
<evidence type="ECO:0000259" key="1">
    <source>
        <dbReference type="Pfam" id="PF10551"/>
    </source>
</evidence>
<reference evidence="2" key="5">
    <citation type="journal article" date="2021" name="G3 (Bethesda)">
        <title>Aegilops tauschii genome assembly Aet v5.0 features greater sequence contiguity and improved annotation.</title>
        <authorList>
            <person name="Wang L."/>
            <person name="Zhu T."/>
            <person name="Rodriguez J.C."/>
            <person name="Deal K.R."/>
            <person name="Dubcovsky J."/>
            <person name="McGuire P.E."/>
            <person name="Lux T."/>
            <person name="Spannagl M."/>
            <person name="Mayer K.F.X."/>
            <person name="Baldrich P."/>
            <person name="Meyers B.C."/>
            <person name="Huo N."/>
            <person name="Gu Y.Q."/>
            <person name="Zhou H."/>
            <person name="Devos K.M."/>
            <person name="Bennetzen J.L."/>
            <person name="Unver T."/>
            <person name="Budak H."/>
            <person name="Gulick P.J."/>
            <person name="Galiba G."/>
            <person name="Kalapos B."/>
            <person name="Nelson D.R."/>
            <person name="Li P."/>
            <person name="You F.M."/>
            <person name="Luo M.C."/>
            <person name="Dvorak J."/>
        </authorList>
    </citation>
    <scope>NUCLEOTIDE SEQUENCE [LARGE SCALE GENOMIC DNA]</scope>
    <source>
        <strain evidence="2">cv. AL8/78</strain>
    </source>
</reference>
<feature type="domain" description="MULE transposase" evidence="1">
    <location>
        <begin position="3"/>
        <end position="66"/>
    </location>
</feature>
<dbReference type="Gramene" id="AET2Gv20661100.7">
    <property type="protein sequence ID" value="AET2Gv20661100.7"/>
    <property type="gene ID" value="AET2Gv20661100"/>
</dbReference>
<dbReference type="EnsemblPlants" id="AET2Gv20661100.2">
    <property type="protein sequence ID" value="AET2Gv20661100.2"/>
    <property type="gene ID" value="AET2Gv20661100"/>
</dbReference>